<reference evidence="3" key="1">
    <citation type="journal article" date="2020" name="Nature">
        <title>Giant virus diversity and host interactions through global metagenomics.</title>
        <authorList>
            <person name="Schulz F."/>
            <person name="Roux S."/>
            <person name="Paez-Espino D."/>
            <person name="Jungbluth S."/>
            <person name="Walsh D.A."/>
            <person name="Denef V.J."/>
            <person name="McMahon K.D."/>
            <person name="Konstantinidis K.T."/>
            <person name="Eloe-Fadrosh E.A."/>
            <person name="Kyrpides N.C."/>
            <person name="Woyke T."/>
        </authorList>
    </citation>
    <scope>NUCLEOTIDE SEQUENCE</scope>
    <source>
        <strain evidence="3">GVMAG-M-3300023174-47</strain>
    </source>
</reference>
<keyword evidence="2" id="KW-0812">Transmembrane</keyword>
<dbReference type="AlphaFoldDB" id="A0A6C0DPR9"/>
<protein>
    <submittedName>
        <fullName evidence="3">Uncharacterized protein</fullName>
    </submittedName>
</protein>
<proteinExistence type="predicted"/>
<accession>A0A6C0DPR9</accession>
<evidence type="ECO:0000256" key="1">
    <source>
        <dbReference type="SAM" id="MobiDB-lite"/>
    </source>
</evidence>
<keyword evidence="2" id="KW-1133">Transmembrane helix</keyword>
<sequence>MGGSSSKPAPIAPIPVSTLRPDLSQAQSVTYAPGYLESLAKQNEEAQAAASKIAADAQAAAAAAASSLTRWKWGVGIVGGILGLGLVILAVIVIYDLAARQFGWQTIGMPGIAKFTNYREGLENIDVTSSTAPYSSSTSPSTVSSIPGPTGPTGPAGSGMYGTPPGVTGSAPPPPLLYQWYYGTGNMPDAVDAQKGTTVTAAGAPLSAGNQGAYGMQWWMYIKDWNYGYGHEKPVLIRPDSTNPAVMNPKVTLHPTDNVLRIAVSIFPSDYTSGVSEPAPANAPELGDDVFTCEVPNIPLQSWFSVSLTVFERNLDVYLNGMLVKSCFLSGVPKPAVGDIQITPNGGFSGQVCGLQTSSKVINPSDALAFYGASNSCVTTNPGAPNVSSTVDTTGYSVKFGLFDAVGKQLREYTF</sequence>
<organism evidence="3">
    <name type="scientific">viral metagenome</name>
    <dbReference type="NCBI Taxonomy" id="1070528"/>
    <lineage>
        <taxon>unclassified sequences</taxon>
        <taxon>metagenomes</taxon>
        <taxon>organismal metagenomes</taxon>
    </lineage>
</organism>
<evidence type="ECO:0000313" key="3">
    <source>
        <dbReference type="EMBL" id="QHT18553.1"/>
    </source>
</evidence>
<feature type="transmembrane region" description="Helical" evidence="2">
    <location>
        <begin position="73"/>
        <end position="95"/>
    </location>
</feature>
<name>A0A6C0DPR9_9ZZZZ</name>
<keyword evidence="2" id="KW-0472">Membrane</keyword>
<evidence type="ECO:0000256" key="2">
    <source>
        <dbReference type="SAM" id="Phobius"/>
    </source>
</evidence>
<dbReference type="EMBL" id="MN739658">
    <property type="protein sequence ID" value="QHT18553.1"/>
    <property type="molecule type" value="Genomic_DNA"/>
</dbReference>
<feature type="compositionally biased region" description="Low complexity" evidence="1">
    <location>
        <begin position="129"/>
        <end position="148"/>
    </location>
</feature>
<feature type="region of interest" description="Disordered" evidence="1">
    <location>
        <begin position="129"/>
        <end position="166"/>
    </location>
</feature>